<reference evidence="5" key="1">
    <citation type="journal article" date="2019" name="Int. J. Syst. Evol. Microbiol.">
        <title>The Global Catalogue of Microorganisms (GCM) 10K type strain sequencing project: providing services to taxonomists for standard genome sequencing and annotation.</title>
        <authorList>
            <consortium name="The Broad Institute Genomics Platform"/>
            <consortium name="The Broad Institute Genome Sequencing Center for Infectious Disease"/>
            <person name="Wu L."/>
            <person name="Ma J."/>
        </authorList>
    </citation>
    <scope>NUCLEOTIDE SEQUENCE [LARGE SCALE GENOMIC DNA]</scope>
    <source>
        <strain evidence="5">TISTR 1514</strain>
    </source>
</reference>
<sequence length="206" mass="22579">MSSPFAPPPEGHPGHQPPPYRPQQHAQPAAPQHVSAQHASQQHASQQHAAQHHAPRAVAEVTIARIRKHAIRVVLPSLVMIACAGVIGYSFREVREPGAWLWWGILAGAAFVALGLVPVIAWLRTRYTITTYRTTTRKGQTTNTTHDLPHHQVASVEMRRNAWQSIFGSGTIVLLSVSGLRLELRDVPNAVTVTQALRELTGNPAR</sequence>
<evidence type="ECO:0000313" key="4">
    <source>
        <dbReference type="EMBL" id="MFD2757916.1"/>
    </source>
</evidence>
<feature type="compositionally biased region" description="Pro residues" evidence="1">
    <location>
        <begin position="1"/>
        <end position="21"/>
    </location>
</feature>
<proteinExistence type="predicted"/>
<keyword evidence="2" id="KW-0472">Membrane</keyword>
<comment type="caution">
    <text evidence="4">The sequence shown here is derived from an EMBL/GenBank/DDBJ whole genome shotgun (WGS) entry which is preliminary data.</text>
</comment>
<name>A0ABW5UWI4_9MICO</name>
<gene>
    <name evidence="4" type="ORF">ACFSW7_05945</name>
</gene>
<organism evidence="4 5">
    <name type="scientific">Gulosibacter faecalis</name>
    <dbReference type="NCBI Taxonomy" id="272240"/>
    <lineage>
        <taxon>Bacteria</taxon>
        <taxon>Bacillati</taxon>
        <taxon>Actinomycetota</taxon>
        <taxon>Actinomycetes</taxon>
        <taxon>Micrococcales</taxon>
        <taxon>Microbacteriaceae</taxon>
        <taxon>Gulosibacter</taxon>
    </lineage>
</organism>
<dbReference type="RefSeq" id="WP_019619769.1">
    <property type="nucleotide sequence ID" value="NZ_JBHUNE010000003.1"/>
</dbReference>
<evidence type="ECO:0000256" key="1">
    <source>
        <dbReference type="SAM" id="MobiDB-lite"/>
    </source>
</evidence>
<keyword evidence="2" id="KW-0812">Transmembrane</keyword>
<evidence type="ECO:0000259" key="3">
    <source>
        <dbReference type="Pfam" id="PF03703"/>
    </source>
</evidence>
<feature type="transmembrane region" description="Helical" evidence="2">
    <location>
        <begin position="70"/>
        <end position="89"/>
    </location>
</feature>
<keyword evidence="5" id="KW-1185">Reference proteome</keyword>
<feature type="transmembrane region" description="Helical" evidence="2">
    <location>
        <begin position="101"/>
        <end position="123"/>
    </location>
</feature>
<keyword evidence="2" id="KW-1133">Transmembrane helix</keyword>
<dbReference type="InterPro" id="IPR005182">
    <property type="entry name" value="YdbS-like_PH"/>
</dbReference>
<protein>
    <submittedName>
        <fullName evidence="4">PH domain-containing protein</fullName>
    </submittedName>
</protein>
<dbReference type="Proteomes" id="UP001597492">
    <property type="component" value="Unassembled WGS sequence"/>
</dbReference>
<dbReference type="Pfam" id="PF03703">
    <property type="entry name" value="bPH_2"/>
    <property type="match status" value="1"/>
</dbReference>
<dbReference type="EMBL" id="JBHUNE010000003">
    <property type="protein sequence ID" value="MFD2757916.1"/>
    <property type="molecule type" value="Genomic_DNA"/>
</dbReference>
<feature type="domain" description="YdbS-like PH" evidence="3">
    <location>
        <begin position="122"/>
        <end position="193"/>
    </location>
</feature>
<evidence type="ECO:0000313" key="5">
    <source>
        <dbReference type="Proteomes" id="UP001597492"/>
    </source>
</evidence>
<feature type="compositionally biased region" description="Low complexity" evidence="1">
    <location>
        <begin position="22"/>
        <end position="49"/>
    </location>
</feature>
<evidence type="ECO:0000256" key="2">
    <source>
        <dbReference type="SAM" id="Phobius"/>
    </source>
</evidence>
<feature type="region of interest" description="Disordered" evidence="1">
    <location>
        <begin position="1"/>
        <end position="56"/>
    </location>
</feature>
<accession>A0ABW5UWI4</accession>